<dbReference type="PROSITE" id="PS00189">
    <property type="entry name" value="LIPOYL"/>
    <property type="match status" value="1"/>
</dbReference>
<dbReference type="InterPro" id="IPR002930">
    <property type="entry name" value="GCV_H"/>
</dbReference>
<name>A0ABT1Y1E3_9FIRM</name>
<dbReference type="PANTHER" id="PTHR11715:SF3">
    <property type="entry name" value="GLYCINE CLEAVAGE SYSTEM H PROTEIN-RELATED"/>
    <property type="match status" value="1"/>
</dbReference>
<comment type="caution">
    <text evidence="5">The sequence shown here is derived from an EMBL/GenBank/DDBJ whole genome shotgun (WGS) entry which is preliminary data.</text>
</comment>
<protein>
    <recommendedName>
        <fullName evidence="3">Glycine cleavage system H protein</fullName>
    </recommendedName>
</protein>
<dbReference type="InterPro" id="IPR014958">
    <property type="entry name" value="DGC"/>
</dbReference>
<gene>
    <name evidence="3" type="primary">gcvH</name>
    <name evidence="5" type="ORF">NVS47_03965</name>
</gene>
<dbReference type="PANTHER" id="PTHR11715">
    <property type="entry name" value="GLYCINE CLEAVAGE SYSTEM H PROTEIN"/>
    <property type="match status" value="1"/>
</dbReference>
<dbReference type="Proteomes" id="UP001524944">
    <property type="component" value="Unassembled WGS sequence"/>
</dbReference>
<comment type="cofactor">
    <cofactor evidence="3">
        <name>(R)-lipoate</name>
        <dbReference type="ChEBI" id="CHEBI:83088"/>
    </cofactor>
    <text evidence="3">Binds 1 lipoyl cofactor covalently.</text>
</comment>
<feature type="modified residue" description="N6-lipoyllysine" evidence="3">
    <location>
        <position position="221"/>
    </location>
</feature>
<dbReference type="InterPro" id="IPR003016">
    <property type="entry name" value="2-oxoA_DH_lipoyl-BS"/>
</dbReference>
<comment type="function">
    <text evidence="3">The glycine cleavage system catalyzes the degradation of glycine. The H protein shuttles the methylamine group of glycine from the P protein to the T protein.</text>
</comment>
<keyword evidence="6" id="KW-1185">Reference proteome</keyword>
<dbReference type="RefSeq" id="WP_257912137.1">
    <property type="nucleotide sequence ID" value="NZ_JANPWE010000001.1"/>
</dbReference>
<evidence type="ECO:0000256" key="1">
    <source>
        <dbReference type="ARBA" id="ARBA00009249"/>
    </source>
</evidence>
<dbReference type="PROSITE" id="PS50968">
    <property type="entry name" value="BIOTINYL_LIPOYL"/>
    <property type="match status" value="1"/>
</dbReference>
<feature type="domain" description="Lipoyl-binding" evidence="4">
    <location>
        <begin position="180"/>
        <end position="262"/>
    </location>
</feature>
<dbReference type="HAMAP" id="MF_00272">
    <property type="entry name" value="GcvH"/>
    <property type="match status" value="1"/>
</dbReference>
<evidence type="ECO:0000313" key="5">
    <source>
        <dbReference type="EMBL" id="MCR6544678.1"/>
    </source>
</evidence>
<evidence type="ECO:0000256" key="2">
    <source>
        <dbReference type="ARBA" id="ARBA00022823"/>
    </source>
</evidence>
<keyword evidence="2 3" id="KW-0450">Lipoyl</keyword>
<dbReference type="Pfam" id="PF08859">
    <property type="entry name" value="DGC"/>
    <property type="match status" value="1"/>
</dbReference>
<organism evidence="5 6">
    <name type="scientific">Dehalobacterium formicoaceticum</name>
    <dbReference type="NCBI Taxonomy" id="51515"/>
    <lineage>
        <taxon>Bacteria</taxon>
        <taxon>Bacillati</taxon>
        <taxon>Bacillota</taxon>
        <taxon>Clostridia</taxon>
        <taxon>Eubacteriales</taxon>
        <taxon>Peptococcaceae</taxon>
        <taxon>Dehalobacterium</taxon>
    </lineage>
</organism>
<dbReference type="Gene3D" id="2.40.50.100">
    <property type="match status" value="1"/>
</dbReference>
<proteinExistence type="inferred from homology"/>
<dbReference type="InterPro" id="IPR033753">
    <property type="entry name" value="GCV_H/Fam206"/>
</dbReference>
<dbReference type="Pfam" id="PF01597">
    <property type="entry name" value="GCV_H"/>
    <property type="match status" value="1"/>
</dbReference>
<comment type="similarity">
    <text evidence="1 3">Belongs to the GcvH family.</text>
</comment>
<reference evidence="5 6" key="1">
    <citation type="submission" date="2022-08" db="EMBL/GenBank/DDBJ databases">
        <title>Proteogenomics of the novel Dehalobacterium formicoaceticum strain EZ94 highlights a key role of methyltransferases during anaerobic dichloromethane degradation.</title>
        <authorList>
            <person name="Wasmund K."/>
        </authorList>
    </citation>
    <scope>NUCLEOTIDE SEQUENCE [LARGE SCALE GENOMIC DNA]</scope>
    <source>
        <strain evidence="5 6">EZ94</strain>
    </source>
</reference>
<comment type="subunit">
    <text evidence="3">The glycine cleavage system is composed of four proteins: P, T, L and H.</text>
</comment>
<accession>A0ABT1Y1E3</accession>
<evidence type="ECO:0000259" key="4">
    <source>
        <dbReference type="PROSITE" id="PS50968"/>
    </source>
</evidence>
<dbReference type="InterPro" id="IPR000089">
    <property type="entry name" value="Biotin_lipoyl"/>
</dbReference>
<dbReference type="SUPFAM" id="SSF51230">
    <property type="entry name" value="Single hybrid motif"/>
    <property type="match status" value="1"/>
</dbReference>
<evidence type="ECO:0000313" key="6">
    <source>
        <dbReference type="Proteomes" id="UP001524944"/>
    </source>
</evidence>
<dbReference type="CDD" id="cd06848">
    <property type="entry name" value="GCS_H"/>
    <property type="match status" value="1"/>
</dbReference>
<sequence length="292" mass="32851">MTKKYTVLPCSGMDKTAGSMTREIALRLAEETKSEVICPVFYRVSDARYNKLAQENPLLVIDGCGTRCASKLAAEKGLKITEKINITEEVKKNLVEIGSSLRLGEKELHLCALILHDLLQEEAKTGEEEKTAGKEAQAAGAVPENIQYEKYSKDKFIFRIPKEGFYFIENDCWAYVVGNKARIGVTDFVQKSLSDIMFFTPPAVGREIEQFEEAGSIESGKAVFEIICPVSGVITAVNQELLDYPEYINDNPYEKGWIAELELTDFESDKELLVGFDAYFEILKRKVDEFHV</sequence>
<dbReference type="EMBL" id="JANPWE010000001">
    <property type="protein sequence ID" value="MCR6544678.1"/>
    <property type="molecule type" value="Genomic_DNA"/>
</dbReference>
<evidence type="ECO:0000256" key="3">
    <source>
        <dbReference type="HAMAP-Rule" id="MF_00272"/>
    </source>
</evidence>
<dbReference type="InterPro" id="IPR011053">
    <property type="entry name" value="Single_hybrid_motif"/>
</dbReference>